<dbReference type="HAMAP" id="MF_00422">
    <property type="entry name" value="SecE"/>
    <property type="match status" value="1"/>
</dbReference>
<keyword evidence="3 9" id="KW-1003">Cell membrane</keyword>
<dbReference type="GO" id="GO:0043952">
    <property type="term" value="P:protein transport by the Sec complex"/>
    <property type="evidence" value="ECO:0007669"/>
    <property type="project" value="UniProtKB-UniRule"/>
</dbReference>
<name>S7TBN5_9BACT</name>
<dbReference type="GO" id="GO:0006605">
    <property type="term" value="P:protein targeting"/>
    <property type="evidence" value="ECO:0007669"/>
    <property type="project" value="UniProtKB-UniRule"/>
</dbReference>
<keyword evidence="5 9" id="KW-0653">Protein transport</keyword>
<dbReference type="GO" id="GO:0065002">
    <property type="term" value="P:intracellular protein transmembrane transport"/>
    <property type="evidence" value="ECO:0007669"/>
    <property type="project" value="UniProtKB-UniRule"/>
</dbReference>
<gene>
    <name evidence="9" type="primary">secE</name>
    <name evidence="10" type="ORF">dsat_2716</name>
</gene>
<dbReference type="InterPro" id="IPR038379">
    <property type="entry name" value="SecE_sf"/>
</dbReference>
<dbReference type="OrthoDB" id="9812738at2"/>
<dbReference type="PROSITE" id="PS01067">
    <property type="entry name" value="SECE_SEC61G"/>
    <property type="match status" value="1"/>
</dbReference>
<feature type="transmembrane region" description="Helical" evidence="9">
    <location>
        <begin position="48"/>
        <end position="69"/>
    </location>
</feature>
<evidence type="ECO:0000256" key="8">
    <source>
        <dbReference type="ARBA" id="ARBA00023136"/>
    </source>
</evidence>
<dbReference type="NCBIfam" id="TIGR00964">
    <property type="entry name" value="secE_bact"/>
    <property type="match status" value="1"/>
</dbReference>
<dbReference type="InterPro" id="IPR001901">
    <property type="entry name" value="Translocase_SecE/Sec61-g"/>
</dbReference>
<dbReference type="PANTHER" id="PTHR33910">
    <property type="entry name" value="PROTEIN TRANSLOCASE SUBUNIT SECE"/>
    <property type="match status" value="1"/>
</dbReference>
<dbReference type="InterPro" id="IPR005807">
    <property type="entry name" value="SecE_bac"/>
</dbReference>
<dbReference type="AlphaFoldDB" id="S7TBN5"/>
<dbReference type="eggNOG" id="COG0690">
    <property type="taxonomic scope" value="Bacteria"/>
</dbReference>
<keyword evidence="8 9" id="KW-0472">Membrane</keyword>
<comment type="subunit">
    <text evidence="9">Component of the Sec protein translocase complex. Heterotrimer consisting of SecY, SecE and SecG subunits. The heterotrimers can form oligomers, although 1 heterotrimer is thought to be able to translocate proteins. Interacts with the ribosome. Interacts with SecDF, and other proteins may be involved. Interacts with SecA.</text>
</comment>
<dbReference type="GO" id="GO:0005886">
    <property type="term" value="C:plasma membrane"/>
    <property type="evidence" value="ECO:0007669"/>
    <property type="project" value="UniProtKB-SubCell"/>
</dbReference>
<evidence type="ECO:0000256" key="5">
    <source>
        <dbReference type="ARBA" id="ARBA00022927"/>
    </source>
</evidence>
<organism evidence="10 11">
    <name type="scientific">Alkalidesulfovibrio alkalitolerans DSM 16529</name>
    <dbReference type="NCBI Taxonomy" id="1121439"/>
    <lineage>
        <taxon>Bacteria</taxon>
        <taxon>Pseudomonadati</taxon>
        <taxon>Thermodesulfobacteriota</taxon>
        <taxon>Desulfovibrionia</taxon>
        <taxon>Desulfovibrionales</taxon>
        <taxon>Desulfovibrionaceae</taxon>
        <taxon>Alkalidesulfovibrio</taxon>
    </lineage>
</organism>
<dbReference type="GO" id="GO:0008320">
    <property type="term" value="F:protein transmembrane transporter activity"/>
    <property type="evidence" value="ECO:0007669"/>
    <property type="project" value="UniProtKB-UniRule"/>
</dbReference>
<keyword evidence="6 9" id="KW-1133">Transmembrane helix</keyword>
<dbReference type="Gene3D" id="1.20.5.1030">
    <property type="entry name" value="Preprotein translocase secy subunit"/>
    <property type="match status" value="1"/>
</dbReference>
<evidence type="ECO:0000256" key="7">
    <source>
        <dbReference type="ARBA" id="ARBA00023010"/>
    </source>
</evidence>
<evidence type="ECO:0000256" key="6">
    <source>
        <dbReference type="ARBA" id="ARBA00022989"/>
    </source>
</evidence>
<evidence type="ECO:0000313" key="11">
    <source>
        <dbReference type="Proteomes" id="UP000014975"/>
    </source>
</evidence>
<comment type="subcellular location">
    <subcellularLocation>
        <location evidence="9">Cell membrane</location>
        <topology evidence="9">Single-pass membrane protein</topology>
    </subcellularLocation>
    <subcellularLocation>
        <location evidence="1">Membrane</location>
    </subcellularLocation>
</comment>
<evidence type="ECO:0000256" key="2">
    <source>
        <dbReference type="ARBA" id="ARBA00022448"/>
    </source>
</evidence>
<evidence type="ECO:0000313" key="10">
    <source>
        <dbReference type="EMBL" id="EPR34577.1"/>
    </source>
</evidence>
<evidence type="ECO:0000256" key="9">
    <source>
        <dbReference type="HAMAP-Rule" id="MF_00422"/>
    </source>
</evidence>
<evidence type="ECO:0000256" key="1">
    <source>
        <dbReference type="ARBA" id="ARBA00004370"/>
    </source>
</evidence>
<dbReference type="PANTHER" id="PTHR33910:SF1">
    <property type="entry name" value="PROTEIN TRANSLOCASE SUBUNIT SECE"/>
    <property type="match status" value="1"/>
</dbReference>
<dbReference type="PATRIC" id="fig|1121439.3.peg.1120"/>
<dbReference type="STRING" id="1121439.dsat_2716"/>
<comment type="similarity">
    <text evidence="9">Belongs to the SecE/SEC61-gamma family.</text>
</comment>
<keyword evidence="4 9" id="KW-0812">Transmembrane</keyword>
<dbReference type="GO" id="GO:0009306">
    <property type="term" value="P:protein secretion"/>
    <property type="evidence" value="ECO:0007669"/>
    <property type="project" value="UniProtKB-UniRule"/>
</dbReference>
<comment type="caution">
    <text evidence="10">The sequence shown here is derived from an EMBL/GenBank/DDBJ whole genome shotgun (WGS) entry which is preliminary data.</text>
</comment>
<sequence length="82" mass="8900">MAKDKAQKVRTETAEKASLGDKARELGEFFEQSKGELKKVVWPGRKEITATTIAVLVLTVVMAIFLGLVDLGLSKIVQAILA</sequence>
<evidence type="ECO:0000256" key="3">
    <source>
        <dbReference type="ARBA" id="ARBA00022475"/>
    </source>
</evidence>
<dbReference type="Proteomes" id="UP000014975">
    <property type="component" value="Unassembled WGS sequence"/>
</dbReference>
<keyword evidence="7 9" id="KW-0811">Translocation</keyword>
<keyword evidence="11" id="KW-1185">Reference proteome</keyword>
<reference evidence="10 11" key="1">
    <citation type="journal article" date="2013" name="Genome Announc.">
        <title>Draft genome sequences for three mercury-methylating, sulfate-reducing bacteria.</title>
        <authorList>
            <person name="Brown S.D."/>
            <person name="Hurt R.A.Jr."/>
            <person name="Gilmour C.C."/>
            <person name="Elias D.A."/>
        </authorList>
    </citation>
    <scope>NUCLEOTIDE SEQUENCE [LARGE SCALE GENOMIC DNA]</scope>
    <source>
        <strain evidence="10 11">DSM 16529</strain>
    </source>
</reference>
<dbReference type="RefSeq" id="WP_020886601.1">
    <property type="nucleotide sequence ID" value="NZ_ATHI01000008.1"/>
</dbReference>
<accession>S7TBN5</accession>
<dbReference type="Pfam" id="PF00584">
    <property type="entry name" value="SecE"/>
    <property type="match status" value="1"/>
</dbReference>
<evidence type="ECO:0000256" key="4">
    <source>
        <dbReference type="ARBA" id="ARBA00022692"/>
    </source>
</evidence>
<proteinExistence type="inferred from homology"/>
<protein>
    <recommendedName>
        <fullName evidence="9">Protein translocase subunit SecE</fullName>
    </recommendedName>
</protein>
<comment type="function">
    <text evidence="9">Essential subunit of the Sec protein translocation channel SecYEG. Clamps together the 2 halves of SecY. May contact the channel plug during translocation.</text>
</comment>
<dbReference type="EMBL" id="ATHI01000008">
    <property type="protein sequence ID" value="EPR34577.1"/>
    <property type="molecule type" value="Genomic_DNA"/>
</dbReference>
<keyword evidence="2 9" id="KW-0813">Transport</keyword>